<reference evidence="2 3" key="1">
    <citation type="submission" date="2022-01" db="EMBL/GenBank/DDBJ databases">
        <title>A high-quality chromosome-level genome assembly of rohu carp, Labeo rohita.</title>
        <authorList>
            <person name="Arick M.A. II"/>
            <person name="Hsu C.-Y."/>
            <person name="Magbanua Z."/>
            <person name="Pechanova O."/>
            <person name="Grover C."/>
            <person name="Miller E."/>
            <person name="Thrash A."/>
            <person name="Ezzel L."/>
            <person name="Alam S."/>
            <person name="Benzie J."/>
            <person name="Hamilton M."/>
            <person name="Karsi A."/>
            <person name="Lawrence M.L."/>
            <person name="Peterson D.G."/>
        </authorList>
    </citation>
    <scope>NUCLEOTIDE SEQUENCE [LARGE SCALE GENOMIC DNA]</scope>
    <source>
        <strain evidence="3">BAU-BD-2019</strain>
        <tissue evidence="2">Blood</tissue>
    </source>
</reference>
<organism evidence="2 3">
    <name type="scientific">Labeo rohita</name>
    <name type="common">Indian major carp</name>
    <name type="synonym">Cyprinus rohita</name>
    <dbReference type="NCBI Taxonomy" id="84645"/>
    <lineage>
        <taxon>Eukaryota</taxon>
        <taxon>Metazoa</taxon>
        <taxon>Chordata</taxon>
        <taxon>Craniata</taxon>
        <taxon>Vertebrata</taxon>
        <taxon>Euteleostomi</taxon>
        <taxon>Actinopterygii</taxon>
        <taxon>Neopterygii</taxon>
        <taxon>Teleostei</taxon>
        <taxon>Ostariophysi</taxon>
        <taxon>Cypriniformes</taxon>
        <taxon>Cyprinidae</taxon>
        <taxon>Labeoninae</taxon>
        <taxon>Labeonini</taxon>
        <taxon>Labeo</taxon>
    </lineage>
</organism>
<proteinExistence type="predicted"/>
<accession>A0ABQ8LKY6</accession>
<evidence type="ECO:0000256" key="1">
    <source>
        <dbReference type="SAM" id="MobiDB-lite"/>
    </source>
</evidence>
<gene>
    <name evidence="2" type="ORF">H4Q32_019029</name>
</gene>
<protein>
    <submittedName>
        <fullName evidence="2">Intersectin-1</fullName>
    </submittedName>
</protein>
<evidence type="ECO:0000313" key="3">
    <source>
        <dbReference type="Proteomes" id="UP000830375"/>
    </source>
</evidence>
<feature type="region of interest" description="Disordered" evidence="1">
    <location>
        <begin position="1"/>
        <end position="26"/>
    </location>
</feature>
<dbReference type="Proteomes" id="UP000830375">
    <property type="component" value="Unassembled WGS sequence"/>
</dbReference>
<sequence length="422" mass="44912">MREWKEAPPTLLPLRPPSTTSSPKASKVLSSVSTGSCQPLSSPSVNAIQTACLALGLTVSSSCPCFQPLSPGLYLGPSIHLVLQLSLVSTMAVISLAPPGSLAPLAQTWSVINRPPLRIPLCRLPLPQLHEPSTLLWPSGPTVSPWLFDSPVSTWDSSSIGPVSICQPTDVISLTLDSSEELWLHPHFAPILRVLDSTLVLQPIRSPWLLAPLSPLLLIIPLAPPGSLIPPAPPWSVVNRPPLQDSAPPSSPRPSIPLASFGSPFSLALPLSLVTLGPPRSCGSPPLPQPHEPSTSLPYGITVPRCHPGFIGSLSLLGASPPSAVSQSFRPWCHQPYICHGSSLDHLRCGLLSRAFTTIAMRFRHHPPVANAPPFMNAIPRPGPHQVSHCMHGKINLTMTSQVSYSDSRASAHIISKSPIVI</sequence>
<keyword evidence="3" id="KW-1185">Reference proteome</keyword>
<dbReference type="EMBL" id="JACTAM010000021">
    <property type="protein sequence ID" value="KAI2651029.1"/>
    <property type="molecule type" value="Genomic_DNA"/>
</dbReference>
<evidence type="ECO:0000313" key="2">
    <source>
        <dbReference type="EMBL" id="KAI2651029.1"/>
    </source>
</evidence>
<comment type="caution">
    <text evidence="2">The sequence shown here is derived from an EMBL/GenBank/DDBJ whole genome shotgun (WGS) entry which is preliminary data.</text>
</comment>
<name>A0ABQ8LKY6_LABRO</name>